<evidence type="ECO:0000313" key="7">
    <source>
        <dbReference type="EMBL" id="AQW21323.1"/>
    </source>
</evidence>
<dbReference type="GO" id="GO:0016887">
    <property type="term" value="F:ATP hydrolysis activity"/>
    <property type="evidence" value="ECO:0007669"/>
    <property type="project" value="InterPro"/>
</dbReference>
<dbReference type="AlphaFoldDB" id="A0A1S6QI84"/>
<dbReference type="RefSeq" id="WP_035167775.1">
    <property type="nucleotide sequence ID" value="NZ_CP018906.1"/>
</dbReference>
<evidence type="ECO:0000313" key="8">
    <source>
        <dbReference type="Proteomes" id="UP000030361"/>
    </source>
</evidence>
<dbReference type="Gene3D" id="3.40.50.300">
    <property type="entry name" value="P-loop containing nucleotide triphosphate hydrolases"/>
    <property type="match status" value="1"/>
</dbReference>
<sequence>MTDPILKLDHVSKQFSDQLGVADVSLTVNDGEFFVLVGSSGSGKTTTLRMINRLIEPSSGTITFHGKNTAEYNLRELRTSIGYVLQDIALFPNMTVQQNVSLIPEMRGKDKKATKLLAEQLLREVDLDPEQYLQKMPADLSGGEQQRVGILRAFAANPKLILMDEPFSALDPISRRQLRELVKKIHENTHSTIIFVTHDMDEALELGDKIAVMRLGKVEQIGSPSEIVSTPANDFVAKMFSKSLAHDIYGVYLNKLALMGYLTQDKKTTATVPSIEETATVGDVLSLINQAGEVKIMRGQISAGYLTQSELLRFMADFQKAHR</sequence>
<evidence type="ECO:0000256" key="1">
    <source>
        <dbReference type="ARBA" id="ARBA00005417"/>
    </source>
</evidence>
<dbReference type="FunFam" id="3.40.50.300:FF:000425">
    <property type="entry name" value="Probable ABC transporter, ATP-binding subunit"/>
    <property type="match status" value="1"/>
</dbReference>
<proteinExistence type="inferred from homology"/>
<dbReference type="eggNOG" id="COG1125">
    <property type="taxonomic scope" value="Bacteria"/>
</dbReference>
<name>A0A1S6QI84_9LACO</name>
<dbReference type="EMBL" id="CP018906">
    <property type="protein sequence ID" value="AQW21323.1"/>
    <property type="molecule type" value="Genomic_DNA"/>
</dbReference>
<dbReference type="InterPro" id="IPR003593">
    <property type="entry name" value="AAA+_ATPase"/>
</dbReference>
<dbReference type="EC" id="7.6.2.9" evidence="5"/>
<keyword evidence="4 7" id="KW-0067">ATP-binding</keyword>
<dbReference type="PANTHER" id="PTHR43117:SF4">
    <property type="entry name" value="OSMOPROTECTANT IMPORT ATP-BINDING PROTEIN OSMV"/>
    <property type="match status" value="1"/>
</dbReference>
<evidence type="ECO:0000259" key="6">
    <source>
        <dbReference type="PROSITE" id="PS50893"/>
    </source>
</evidence>
<dbReference type="GO" id="GO:0015418">
    <property type="term" value="F:ABC-type quaternary ammonium compound transporting activity"/>
    <property type="evidence" value="ECO:0007669"/>
    <property type="project" value="UniProtKB-EC"/>
</dbReference>
<feature type="domain" description="ABC transporter" evidence="6">
    <location>
        <begin position="6"/>
        <end position="240"/>
    </location>
</feature>
<organism evidence="7 8">
    <name type="scientific">Lentilactobacillus curieae</name>
    <dbReference type="NCBI Taxonomy" id="1138822"/>
    <lineage>
        <taxon>Bacteria</taxon>
        <taxon>Bacillati</taxon>
        <taxon>Bacillota</taxon>
        <taxon>Bacilli</taxon>
        <taxon>Lactobacillales</taxon>
        <taxon>Lactobacillaceae</taxon>
        <taxon>Lentilactobacillus</taxon>
    </lineage>
</organism>
<evidence type="ECO:0000256" key="5">
    <source>
        <dbReference type="ARBA" id="ARBA00066388"/>
    </source>
</evidence>
<dbReference type="SUPFAM" id="SSF52540">
    <property type="entry name" value="P-loop containing nucleoside triphosphate hydrolases"/>
    <property type="match status" value="1"/>
</dbReference>
<dbReference type="Proteomes" id="UP000030361">
    <property type="component" value="Chromosome"/>
</dbReference>
<dbReference type="Pfam" id="PF00005">
    <property type="entry name" value="ABC_tran"/>
    <property type="match status" value="1"/>
</dbReference>
<dbReference type="InterPro" id="IPR003439">
    <property type="entry name" value="ABC_transporter-like_ATP-bd"/>
</dbReference>
<reference evidence="7 8" key="1">
    <citation type="journal article" date="2015" name="Genome Announc.">
        <title>Genome Sequence of Lactobacillus curieae CCTCC M 2011381T, a Novel Producer of Gamma-aminobutyric Acid.</title>
        <authorList>
            <person name="Wang Y."/>
            <person name="Wang Y."/>
            <person name="Lang C."/>
            <person name="Wei D."/>
            <person name="Xu P."/>
            <person name="Xie J."/>
        </authorList>
    </citation>
    <scope>NUCLEOTIDE SEQUENCE [LARGE SCALE GENOMIC DNA]</scope>
    <source>
        <strain evidence="7 8">CCTCC M 2011381</strain>
    </source>
</reference>
<dbReference type="PANTHER" id="PTHR43117">
    <property type="entry name" value="OSMOPROTECTANT IMPORT ATP-BINDING PROTEIN OSMV"/>
    <property type="match status" value="1"/>
</dbReference>
<dbReference type="GO" id="GO:0005524">
    <property type="term" value="F:ATP binding"/>
    <property type="evidence" value="ECO:0007669"/>
    <property type="project" value="UniProtKB-KW"/>
</dbReference>
<dbReference type="KEGG" id="lcu:PL11_004965"/>
<evidence type="ECO:0000256" key="4">
    <source>
        <dbReference type="ARBA" id="ARBA00022840"/>
    </source>
</evidence>
<dbReference type="OrthoDB" id="9802264at2"/>
<dbReference type="PROSITE" id="PS50893">
    <property type="entry name" value="ABC_TRANSPORTER_2"/>
    <property type="match status" value="1"/>
</dbReference>
<dbReference type="PROSITE" id="PS00211">
    <property type="entry name" value="ABC_TRANSPORTER_1"/>
    <property type="match status" value="1"/>
</dbReference>
<gene>
    <name evidence="7" type="ORF">PL11_004965</name>
</gene>
<keyword evidence="3" id="KW-0547">Nucleotide-binding</keyword>
<comment type="similarity">
    <text evidence="1">Belongs to the ABC transporter superfamily.</text>
</comment>
<dbReference type="InterPro" id="IPR027417">
    <property type="entry name" value="P-loop_NTPase"/>
</dbReference>
<dbReference type="InterPro" id="IPR017871">
    <property type="entry name" value="ABC_transporter-like_CS"/>
</dbReference>
<evidence type="ECO:0000256" key="3">
    <source>
        <dbReference type="ARBA" id="ARBA00022741"/>
    </source>
</evidence>
<accession>A0A1S6QI84</accession>
<protein>
    <recommendedName>
        <fullName evidence="5">ABC-type quaternary amine transporter</fullName>
        <ecNumber evidence="5">7.6.2.9</ecNumber>
    </recommendedName>
</protein>
<keyword evidence="8" id="KW-1185">Reference proteome</keyword>
<evidence type="ECO:0000256" key="2">
    <source>
        <dbReference type="ARBA" id="ARBA00022448"/>
    </source>
</evidence>
<keyword evidence="2" id="KW-0813">Transport</keyword>
<dbReference type="SMART" id="SM00382">
    <property type="entry name" value="AAA"/>
    <property type="match status" value="1"/>
</dbReference>